<dbReference type="GO" id="GO:0003723">
    <property type="term" value="F:RNA binding"/>
    <property type="evidence" value="ECO:0007669"/>
    <property type="project" value="UniProtKB-UniRule"/>
</dbReference>
<dbReference type="Proteomes" id="UP000663855">
    <property type="component" value="Unassembled WGS sequence"/>
</dbReference>
<comment type="caution">
    <text evidence="5">The sequence shown here is derived from an EMBL/GenBank/DDBJ whole genome shotgun (WGS) entry which is preliminary data.</text>
</comment>
<dbReference type="EMBL" id="CAJNRE010014754">
    <property type="protein sequence ID" value="CAF2130812.1"/>
    <property type="molecule type" value="Genomic_DNA"/>
</dbReference>
<dbReference type="Proteomes" id="UP000663824">
    <property type="component" value="Unassembled WGS sequence"/>
</dbReference>
<comment type="catalytic activity">
    <reaction evidence="2">
        <text>RNA(n) + a ribonucleoside 5'-triphosphate = RNA(n+1) + diphosphate</text>
        <dbReference type="Rhea" id="RHEA:21248"/>
        <dbReference type="Rhea" id="RHEA-COMP:14527"/>
        <dbReference type="Rhea" id="RHEA-COMP:17342"/>
        <dbReference type="ChEBI" id="CHEBI:33019"/>
        <dbReference type="ChEBI" id="CHEBI:61557"/>
        <dbReference type="ChEBI" id="CHEBI:140395"/>
        <dbReference type="EC" id="2.7.7.48"/>
    </reaction>
</comment>
<evidence type="ECO:0000313" key="7">
    <source>
        <dbReference type="EMBL" id="CAF2130812.1"/>
    </source>
</evidence>
<keyword evidence="2" id="KW-0548">Nucleotidyltransferase</keyword>
<evidence type="ECO:0000259" key="4">
    <source>
        <dbReference type="PROSITE" id="PS50102"/>
    </source>
</evidence>
<feature type="region of interest" description="Disordered" evidence="3">
    <location>
        <begin position="1"/>
        <end position="22"/>
    </location>
</feature>
<dbReference type="GO" id="GO:0003968">
    <property type="term" value="F:RNA-directed RNA polymerase activity"/>
    <property type="evidence" value="ECO:0007669"/>
    <property type="project" value="UniProtKB-KW"/>
</dbReference>
<dbReference type="PANTHER" id="PTHR23079:SF55">
    <property type="entry name" value="RNA-DIRECTED RNA POLYMERASE"/>
    <property type="match status" value="1"/>
</dbReference>
<dbReference type="GO" id="GO:0031380">
    <property type="term" value="C:nuclear RNA-directed RNA polymerase complex"/>
    <property type="evidence" value="ECO:0007669"/>
    <property type="project" value="TreeGrafter"/>
</dbReference>
<dbReference type="CDD" id="cd00590">
    <property type="entry name" value="RRM_SF"/>
    <property type="match status" value="1"/>
</dbReference>
<dbReference type="EMBL" id="CAJNOW010000609">
    <property type="protein sequence ID" value="CAF1284467.1"/>
    <property type="molecule type" value="Genomic_DNA"/>
</dbReference>
<dbReference type="AlphaFoldDB" id="A0A815CJF3"/>
<evidence type="ECO:0000313" key="8">
    <source>
        <dbReference type="Proteomes" id="UP000663834"/>
    </source>
</evidence>
<feature type="region of interest" description="Disordered" evidence="3">
    <location>
        <begin position="225"/>
        <end position="244"/>
    </location>
</feature>
<dbReference type="Proteomes" id="UP000663834">
    <property type="component" value="Unassembled WGS sequence"/>
</dbReference>
<dbReference type="EC" id="2.7.7.48" evidence="2"/>
<dbReference type="Pfam" id="PF05183">
    <property type="entry name" value="RdRP"/>
    <property type="match status" value="1"/>
</dbReference>
<keyword evidence="1 2" id="KW-0694">RNA-binding</keyword>
<dbReference type="InterPro" id="IPR000504">
    <property type="entry name" value="RRM_dom"/>
</dbReference>
<keyword evidence="2" id="KW-0808">Transferase</keyword>
<evidence type="ECO:0000313" key="5">
    <source>
        <dbReference type="EMBL" id="CAF1284467.1"/>
    </source>
</evidence>
<dbReference type="PANTHER" id="PTHR23079">
    <property type="entry name" value="RNA-DEPENDENT RNA POLYMERASE"/>
    <property type="match status" value="1"/>
</dbReference>
<feature type="domain" description="RRM" evidence="4">
    <location>
        <begin position="127"/>
        <end position="227"/>
    </location>
</feature>
<organism evidence="5 8">
    <name type="scientific">Rotaria magnacalcarata</name>
    <dbReference type="NCBI Taxonomy" id="392030"/>
    <lineage>
        <taxon>Eukaryota</taxon>
        <taxon>Metazoa</taxon>
        <taxon>Spiralia</taxon>
        <taxon>Gnathifera</taxon>
        <taxon>Rotifera</taxon>
        <taxon>Eurotatoria</taxon>
        <taxon>Bdelloidea</taxon>
        <taxon>Philodinida</taxon>
        <taxon>Philodinidae</taxon>
        <taxon>Rotaria</taxon>
    </lineage>
</organism>
<dbReference type="GO" id="GO:0030422">
    <property type="term" value="P:siRNA processing"/>
    <property type="evidence" value="ECO:0007669"/>
    <property type="project" value="TreeGrafter"/>
</dbReference>
<proteinExistence type="inferred from homology"/>
<keyword evidence="2" id="KW-0696">RNA-directed RNA polymerase</keyword>
<evidence type="ECO:0000256" key="2">
    <source>
        <dbReference type="RuleBase" id="RU363098"/>
    </source>
</evidence>
<dbReference type="Gene3D" id="3.30.70.330">
    <property type="match status" value="1"/>
</dbReference>
<protein>
    <recommendedName>
        <fullName evidence="2">RNA-dependent RNA polymerase</fullName>
        <ecNumber evidence="2">2.7.7.48</ecNumber>
    </recommendedName>
</protein>
<gene>
    <name evidence="6" type="ORF">CJN711_LOCUS38346</name>
    <name evidence="5" type="ORF">KQP761_LOCUS3950</name>
    <name evidence="7" type="ORF">MBJ925_LOCUS27547</name>
</gene>
<evidence type="ECO:0000313" key="6">
    <source>
        <dbReference type="EMBL" id="CAF1623618.1"/>
    </source>
</evidence>
<dbReference type="InterPro" id="IPR035979">
    <property type="entry name" value="RBD_domain_sf"/>
</dbReference>
<name>A0A815CJF3_9BILA</name>
<dbReference type="InterPro" id="IPR057596">
    <property type="entry name" value="RDRP_core"/>
</dbReference>
<accession>A0A815CJF3</accession>
<sequence length="999" mass="115186">MSTAESELDDNPFDDINDDDNDYDDDYDFDDTNHFTKLINVILRQARLDGFEIPSADIPTNYAVRTAMTSNLHDLTMLNTSAAFVNDSLRMYLTAPPLVRKKPNTEKYCFASDLTPDESEKKVSTNSAIYVGNLPPNIVWQDLKNWFIEQGYPVNHVDMKTNKVGVDLRFNLLLIQIAVNYFQKGAPYAFVRFDSFQTALEVVYASTVKSKTFVFKGQQLHINHSHNKPLQQPKNTPITRTTTTTSDNISKSLNLTITDIHYGTLITGAAMRNIQTENSTVSNDSKYGIIAHRLLTDKCINMNLNIDTDKKKIAIIGNFQLDHTDYSDSATTLKFEWNFLDLKSRKISPVLINQDEVFLLLELKRPPIILQAHTTSNMFGDESDEKRLPGWGLIGYANAWLFKLLPSNQHDEYLKLFEILRRYNLSPRQFSEDNIMHLIERTENARKNLESIPLISNDEWVKENQTKVDDFFNRRWPSYPFETKFEIMKLISKRIITVNDLIVDEQAENLLKLCSINTLIALTDKIVEIAPRWFTTICDHEYEDWHHENEQDEPHVEFEGNQMRINKELSFDDRFISKHIRSCVTGSVVNDTDTDIASLKTPIENFSLAPSKCHIGIFSRFLISAFEELLKKFDLCRTATTKIYVTKLELRTASVDPFLMRKIYITPSTIFYEGPYREEKCAVTRQYVNHQDRFLRVTFRDEDYRVLHNYNDNMTKIYERIKKILINEVNVCDRHYEFLAFSSSQLREHSCWMFTRADDGTTVDSIRAWMGDFRNVRPVAKLAARLGQSFSTSVKGIQLESIQRREISDVEKEEILGEHSRKHCFTDGIGIVSRTFAKRLAQQMKLTQKVCPCAFQIRCGGYKGMVCLDIANRITDPNVNVYFRGSMKKFDANSFSIDVVRTSLNPSVAYLNRQIILLLSSLGIPNDIFISLQDEMLQQLKALTGNSYEAQEAIKELNEFGGNGYLAFLIAYLKSLGEKKDPFARQLLFAFQAFLVKEL</sequence>
<dbReference type="SMART" id="SM00360">
    <property type="entry name" value="RRM"/>
    <property type="match status" value="1"/>
</dbReference>
<evidence type="ECO:0000256" key="3">
    <source>
        <dbReference type="SAM" id="MobiDB-lite"/>
    </source>
</evidence>
<dbReference type="InterPro" id="IPR012677">
    <property type="entry name" value="Nucleotide-bd_a/b_plait_sf"/>
</dbReference>
<dbReference type="EMBL" id="CAJNOV010018720">
    <property type="protein sequence ID" value="CAF1623618.1"/>
    <property type="molecule type" value="Genomic_DNA"/>
</dbReference>
<dbReference type="InterPro" id="IPR007855">
    <property type="entry name" value="RDRP"/>
</dbReference>
<dbReference type="PROSITE" id="PS50102">
    <property type="entry name" value="RRM"/>
    <property type="match status" value="1"/>
</dbReference>
<evidence type="ECO:0000256" key="1">
    <source>
        <dbReference type="PROSITE-ProRule" id="PRU00176"/>
    </source>
</evidence>
<reference evidence="5" key="1">
    <citation type="submission" date="2021-02" db="EMBL/GenBank/DDBJ databases">
        <authorList>
            <person name="Nowell W R."/>
        </authorList>
    </citation>
    <scope>NUCLEOTIDE SEQUENCE</scope>
</reference>
<comment type="similarity">
    <text evidence="2">Belongs to the RdRP family.</text>
</comment>
<dbReference type="OrthoDB" id="6513042at2759"/>
<dbReference type="SUPFAM" id="SSF54928">
    <property type="entry name" value="RNA-binding domain, RBD"/>
    <property type="match status" value="1"/>
</dbReference>